<accession>A0A9X3NFY6</accession>
<evidence type="ECO:0000313" key="3">
    <source>
        <dbReference type="Proteomes" id="UP001147653"/>
    </source>
</evidence>
<dbReference type="RefSeq" id="WP_270029040.1">
    <property type="nucleotide sequence ID" value="NZ_JAPDDP010000080.1"/>
</dbReference>
<sequence>MLCFVLAACGGSDPQPSDPTSEPTTEATAEPDGGGDAQLSSTPPPAAGDNSSPAVNSIAVDPGDGTIIVGTGPALFRIDPGAKDGERILGQLSGLSAPATVSGNLVVRFTGPGELLASGHPQEGDVSENLPLMTSSDHGDTWQVVPDTVEADYHELEIFGDQLIAVSVESPDIQVSRDGGVTWEKRTPPQLPIDVVVDPSDPEHWAVSTEQGTFLSTNGGNSWRPRDPSSGARLAWPAKDKLYSLERNGQLRVSADGGQSFKPAGDVGGLPSEFTADGQKDELYVAVVGGKVRKSADGGKSWTTVATLK</sequence>
<proteinExistence type="predicted"/>
<keyword evidence="3" id="KW-1185">Reference proteome</keyword>
<dbReference type="Proteomes" id="UP001147653">
    <property type="component" value="Unassembled WGS sequence"/>
</dbReference>
<dbReference type="EMBL" id="JAPDDP010000080">
    <property type="protein sequence ID" value="MDA0184584.1"/>
    <property type="molecule type" value="Genomic_DNA"/>
</dbReference>
<dbReference type="AlphaFoldDB" id="A0A9X3NFY6"/>
<comment type="caution">
    <text evidence="2">The sequence shown here is derived from an EMBL/GenBank/DDBJ whole genome shotgun (WGS) entry which is preliminary data.</text>
</comment>
<dbReference type="SUPFAM" id="SSF110296">
    <property type="entry name" value="Oligoxyloglucan reducing end-specific cellobiohydrolase"/>
    <property type="match status" value="1"/>
</dbReference>
<dbReference type="CDD" id="cd15482">
    <property type="entry name" value="Sialidase_non-viral"/>
    <property type="match status" value="1"/>
</dbReference>
<dbReference type="Pfam" id="PF02012">
    <property type="entry name" value="BNR"/>
    <property type="match status" value="1"/>
</dbReference>
<feature type="compositionally biased region" description="Low complexity" evidence="1">
    <location>
        <begin position="12"/>
        <end position="31"/>
    </location>
</feature>
<name>A0A9X3NFY6_9ACTN</name>
<dbReference type="InterPro" id="IPR002860">
    <property type="entry name" value="BNR_rpt"/>
</dbReference>
<evidence type="ECO:0000313" key="2">
    <source>
        <dbReference type="EMBL" id="MDA0184584.1"/>
    </source>
</evidence>
<gene>
    <name evidence="2" type="ORF">OJ997_30055</name>
</gene>
<evidence type="ECO:0000256" key="1">
    <source>
        <dbReference type="SAM" id="MobiDB-lite"/>
    </source>
</evidence>
<evidence type="ECO:0008006" key="4">
    <source>
        <dbReference type="Google" id="ProtNLM"/>
    </source>
</evidence>
<dbReference type="Gene3D" id="2.130.10.10">
    <property type="entry name" value="YVTN repeat-like/Quinoprotein amine dehydrogenase"/>
    <property type="match status" value="2"/>
</dbReference>
<reference evidence="2" key="1">
    <citation type="submission" date="2022-10" db="EMBL/GenBank/DDBJ databases">
        <title>The WGS of Solirubrobacter phytolaccae KCTC 29190.</title>
        <authorList>
            <person name="Jiang Z."/>
        </authorList>
    </citation>
    <scope>NUCLEOTIDE SEQUENCE</scope>
    <source>
        <strain evidence="2">KCTC 29190</strain>
    </source>
</reference>
<protein>
    <recommendedName>
        <fullName evidence="4">Exo-alpha-sialidase</fullName>
    </recommendedName>
</protein>
<dbReference type="InterPro" id="IPR015943">
    <property type="entry name" value="WD40/YVTN_repeat-like_dom_sf"/>
</dbReference>
<feature type="region of interest" description="Disordered" evidence="1">
    <location>
        <begin position="9"/>
        <end position="59"/>
    </location>
</feature>
<organism evidence="2 3">
    <name type="scientific">Solirubrobacter phytolaccae</name>
    <dbReference type="NCBI Taxonomy" id="1404360"/>
    <lineage>
        <taxon>Bacteria</taxon>
        <taxon>Bacillati</taxon>
        <taxon>Actinomycetota</taxon>
        <taxon>Thermoleophilia</taxon>
        <taxon>Solirubrobacterales</taxon>
        <taxon>Solirubrobacteraceae</taxon>
        <taxon>Solirubrobacter</taxon>
    </lineage>
</organism>